<dbReference type="InterPro" id="IPR007627">
    <property type="entry name" value="RNA_pol_sigma70_r2"/>
</dbReference>
<keyword evidence="3" id="KW-0805">Transcription regulation</keyword>
<protein>
    <recommendedName>
        <fullName evidence="2">RNA polymerase sigma factor SigS</fullName>
    </recommendedName>
</protein>
<evidence type="ECO:0000259" key="8">
    <source>
        <dbReference type="Pfam" id="PF04542"/>
    </source>
</evidence>
<dbReference type="NCBIfam" id="NF006148">
    <property type="entry name" value="PRK08295.1-5"/>
    <property type="match status" value="1"/>
</dbReference>
<dbReference type="InterPro" id="IPR014284">
    <property type="entry name" value="RNA_pol_sigma-70_dom"/>
</dbReference>
<accession>A0A1B1YGI9</accession>
<keyword evidence="5" id="KW-0238">DNA-binding</keyword>
<dbReference type="GO" id="GO:0003677">
    <property type="term" value="F:DNA binding"/>
    <property type="evidence" value="ECO:0007669"/>
    <property type="project" value="UniProtKB-KW"/>
</dbReference>
<keyword evidence="6" id="KW-0804">Transcription</keyword>
<dbReference type="SUPFAM" id="SSF88946">
    <property type="entry name" value="Sigma2 domain of RNA polymerase sigma factors"/>
    <property type="match status" value="1"/>
</dbReference>
<name>A0A1B1YGI9_THEST</name>
<dbReference type="PANTHER" id="PTHR30385:SF1">
    <property type="entry name" value="RNA POLYMERASE SIGMA-H FACTOR"/>
    <property type="match status" value="1"/>
</dbReference>
<dbReference type="PANTHER" id="PTHR30385">
    <property type="entry name" value="SIGMA FACTOR F FLAGELLAR"/>
    <property type="match status" value="1"/>
</dbReference>
<dbReference type="GO" id="GO:0006352">
    <property type="term" value="P:DNA-templated transcription initiation"/>
    <property type="evidence" value="ECO:0007669"/>
    <property type="project" value="InterPro"/>
</dbReference>
<evidence type="ECO:0000256" key="6">
    <source>
        <dbReference type="ARBA" id="ARBA00023163"/>
    </source>
</evidence>
<dbReference type="InterPro" id="IPR036388">
    <property type="entry name" value="WH-like_DNA-bd_sf"/>
</dbReference>
<evidence type="ECO:0000259" key="9">
    <source>
        <dbReference type="Pfam" id="PF08281"/>
    </source>
</evidence>
<dbReference type="GO" id="GO:0016987">
    <property type="term" value="F:sigma factor activity"/>
    <property type="evidence" value="ECO:0007669"/>
    <property type="project" value="UniProtKB-KW"/>
</dbReference>
<dbReference type="RefSeq" id="WP_015360315.1">
    <property type="nucleotide sequence ID" value="NZ_CP014672.1"/>
</dbReference>
<dbReference type="NCBIfam" id="NF006145">
    <property type="entry name" value="PRK08295.1-2"/>
    <property type="match status" value="1"/>
</dbReference>
<dbReference type="InterPro" id="IPR013325">
    <property type="entry name" value="RNA_pol_sigma_r2"/>
</dbReference>
<dbReference type="Proteomes" id="UP000092971">
    <property type="component" value="Chromosome"/>
</dbReference>
<dbReference type="InterPro" id="IPR016032">
    <property type="entry name" value="Sig_transdc_resp-reg_C-effctor"/>
</dbReference>
<dbReference type="OrthoDB" id="9783788at2"/>
<evidence type="ECO:0000256" key="2">
    <source>
        <dbReference type="ARBA" id="ARBA00021245"/>
    </source>
</evidence>
<sequence length="215" mass="24978">MITKLTAEEYSKLEDEEIVLLGRRGDKNATEFLINKYKDLVKAKARTYFLIGADREDVVQEGMIGLFKATRDYRHDKSMAFKTFAELCITRQMITAIKNATRQKHIPLNTYISLNRKVYDDDSSDKTYIDMIAHQIVMDPEQLLITKEEISGIESKICEILSTFEWEVLSLYLNGKSYTEIANKLNKPVKSVDNALQRVKKKIEKYIFNSREMVD</sequence>
<evidence type="ECO:0000256" key="4">
    <source>
        <dbReference type="ARBA" id="ARBA00023082"/>
    </source>
</evidence>
<reference evidence="10 11" key="1">
    <citation type="submission" date="2016-02" db="EMBL/GenBank/DDBJ databases">
        <title>Comparison of Clostridium stercorarium subspecies using comparative genomics and transcriptomics.</title>
        <authorList>
            <person name="Schellenberg J."/>
            <person name="Thallinger G."/>
            <person name="Levin D.B."/>
            <person name="Zhang X."/>
            <person name="Alvare G."/>
            <person name="Fristensky B."/>
            <person name="Sparling R."/>
        </authorList>
    </citation>
    <scope>NUCLEOTIDE SEQUENCE [LARGE SCALE GENOMIC DNA]</scope>
    <source>
        <strain evidence="10 11">DSM 2910</strain>
    </source>
</reference>
<feature type="domain" description="RNA polymerase sigma-70 region 2" evidence="8">
    <location>
        <begin position="33"/>
        <end position="102"/>
    </location>
</feature>
<evidence type="ECO:0000256" key="5">
    <source>
        <dbReference type="ARBA" id="ARBA00023125"/>
    </source>
</evidence>
<evidence type="ECO:0000256" key="3">
    <source>
        <dbReference type="ARBA" id="ARBA00023015"/>
    </source>
</evidence>
<evidence type="ECO:0000313" key="10">
    <source>
        <dbReference type="EMBL" id="ANW99863.1"/>
    </source>
</evidence>
<comment type="function">
    <text evidence="7">Sigma factors are initiation factors that promote the attachment of RNA polymerase to specific initiation sites and are then released. Sigma-S contributes to the protection against external stress, thus playing a role in cellular fitness and survival.</text>
</comment>
<evidence type="ECO:0000256" key="7">
    <source>
        <dbReference type="ARBA" id="ARBA00024701"/>
    </source>
</evidence>
<evidence type="ECO:0000313" key="11">
    <source>
        <dbReference type="Proteomes" id="UP000092971"/>
    </source>
</evidence>
<dbReference type="NCBIfam" id="NF006147">
    <property type="entry name" value="PRK08295.1-4"/>
    <property type="match status" value="1"/>
</dbReference>
<dbReference type="Pfam" id="PF04542">
    <property type="entry name" value="Sigma70_r2"/>
    <property type="match status" value="1"/>
</dbReference>
<proteinExistence type="inferred from homology"/>
<feature type="domain" description="RNA polymerase sigma factor 70 region 4 type 2" evidence="9">
    <location>
        <begin position="167"/>
        <end position="203"/>
    </location>
</feature>
<dbReference type="InterPro" id="IPR016371">
    <property type="entry name" value="RNA_pol_sigma-H_factor"/>
</dbReference>
<dbReference type="AlphaFoldDB" id="A0A1B1YGI9"/>
<dbReference type="Gene3D" id="1.10.10.10">
    <property type="entry name" value="Winged helix-like DNA-binding domain superfamily/Winged helix DNA-binding domain"/>
    <property type="match status" value="1"/>
</dbReference>
<dbReference type="EMBL" id="CP014672">
    <property type="protein sequence ID" value="ANW99863.1"/>
    <property type="molecule type" value="Genomic_DNA"/>
</dbReference>
<keyword evidence="4" id="KW-0731">Sigma factor</keyword>
<dbReference type="SUPFAM" id="SSF46894">
    <property type="entry name" value="C-terminal effector domain of the bipartite response regulators"/>
    <property type="match status" value="1"/>
</dbReference>
<dbReference type="Gene3D" id="1.20.120.1810">
    <property type="match status" value="1"/>
</dbReference>
<dbReference type="Pfam" id="PF08281">
    <property type="entry name" value="Sigma70_r4_2"/>
    <property type="match status" value="1"/>
</dbReference>
<evidence type="ECO:0000256" key="1">
    <source>
        <dbReference type="ARBA" id="ARBA00007788"/>
    </source>
</evidence>
<comment type="similarity">
    <text evidence="1">Belongs to the sigma-70 factor family.</text>
</comment>
<dbReference type="NCBIfam" id="TIGR02859">
    <property type="entry name" value="spore_sigH"/>
    <property type="match status" value="1"/>
</dbReference>
<dbReference type="InterPro" id="IPR013249">
    <property type="entry name" value="RNA_pol_sigma70_r4_t2"/>
</dbReference>
<organism evidence="10 11">
    <name type="scientific">Thermoclostridium stercorarium subsp. thermolacticum DSM 2910</name>
    <dbReference type="NCBI Taxonomy" id="1121336"/>
    <lineage>
        <taxon>Bacteria</taxon>
        <taxon>Bacillati</taxon>
        <taxon>Bacillota</taxon>
        <taxon>Clostridia</taxon>
        <taxon>Eubacteriales</taxon>
        <taxon>Oscillospiraceae</taxon>
        <taxon>Thermoclostridium</taxon>
    </lineage>
</organism>
<dbReference type="PIRSF" id="PIRSF002939">
    <property type="entry name" value="RNA_polymerase_sigma-H_factor"/>
    <property type="match status" value="1"/>
</dbReference>
<dbReference type="NCBIfam" id="TIGR02937">
    <property type="entry name" value="sigma70-ECF"/>
    <property type="match status" value="1"/>
</dbReference>
<dbReference type="InterPro" id="IPR014218">
    <property type="entry name" value="RNA_pol_sigma-H"/>
</dbReference>
<gene>
    <name evidence="10" type="ORF">CSTERTH_12890</name>
</gene>